<dbReference type="AlphaFoldDB" id="A0A5N5TC24"/>
<proteinExistence type="predicted"/>
<evidence type="ECO:0000313" key="4">
    <source>
        <dbReference type="Proteomes" id="UP000326759"/>
    </source>
</evidence>
<accession>A0A5N5TC24</accession>
<evidence type="ECO:0000259" key="2">
    <source>
        <dbReference type="SMART" id="SM00494"/>
    </source>
</evidence>
<feature type="domain" description="Chitin-binding type-2" evidence="2">
    <location>
        <begin position="160"/>
        <end position="212"/>
    </location>
</feature>
<feature type="compositionally biased region" description="Low complexity" evidence="1">
    <location>
        <begin position="21"/>
        <end position="89"/>
    </location>
</feature>
<dbReference type="InterPro" id="IPR002557">
    <property type="entry name" value="Chitin-bd_dom"/>
</dbReference>
<dbReference type="GO" id="GO:0005576">
    <property type="term" value="C:extracellular region"/>
    <property type="evidence" value="ECO:0007669"/>
    <property type="project" value="InterPro"/>
</dbReference>
<feature type="domain" description="Chitin-binding type-2" evidence="2">
    <location>
        <begin position="215"/>
        <end position="267"/>
    </location>
</feature>
<evidence type="ECO:0000256" key="1">
    <source>
        <dbReference type="SAM" id="MobiDB-lite"/>
    </source>
</evidence>
<dbReference type="GO" id="GO:0008061">
    <property type="term" value="F:chitin binding"/>
    <property type="evidence" value="ECO:0007669"/>
    <property type="project" value="InterPro"/>
</dbReference>
<evidence type="ECO:0000313" key="3">
    <source>
        <dbReference type="EMBL" id="KAB7502655.1"/>
    </source>
</evidence>
<dbReference type="EMBL" id="SEYY01007026">
    <property type="protein sequence ID" value="KAB7502655.1"/>
    <property type="molecule type" value="Genomic_DNA"/>
</dbReference>
<feature type="domain" description="Chitin-binding type-2" evidence="2">
    <location>
        <begin position="277"/>
        <end position="336"/>
    </location>
</feature>
<organism evidence="3 4">
    <name type="scientific">Armadillidium nasatum</name>
    <dbReference type="NCBI Taxonomy" id="96803"/>
    <lineage>
        <taxon>Eukaryota</taxon>
        <taxon>Metazoa</taxon>
        <taxon>Ecdysozoa</taxon>
        <taxon>Arthropoda</taxon>
        <taxon>Crustacea</taxon>
        <taxon>Multicrustacea</taxon>
        <taxon>Malacostraca</taxon>
        <taxon>Eumalacostraca</taxon>
        <taxon>Peracarida</taxon>
        <taxon>Isopoda</taxon>
        <taxon>Oniscidea</taxon>
        <taxon>Crinocheta</taxon>
        <taxon>Armadillidiidae</taxon>
        <taxon>Armadillidium</taxon>
    </lineage>
</organism>
<dbReference type="Proteomes" id="UP000326759">
    <property type="component" value="Unassembled WGS sequence"/>
</dbReference>
<name>A0A5N5TC24_9CRUS</name>
<dbReference type="SMART" id="SM00494">
    <property type="entry name" value="ChtBD2"/>
    <property type="match status" value="4"/>
</dbReference>
<feature type="domain" description="Chitin-binding type-2" evidence="2">
    <location>
        <begin position="105"/>
        <end position="157"/>
    </location>
</feature>
<comment type="caution">
    <text evidence="3">The sequence shown here is derived from an EMBL/GenBank/DDBJ whole genome shotgun (WGS) entry which is preliminary data.</text>
</comment>
<protein>
    <recommendedName>
        <fullName evidence="2">Chitin-binding type-2 domain-containing protein</fullName>
    </recommendedName>
</protein>
<gene>
    <name evidence="3" type="ORF">Anas_12583</name>
</gene>
<reference evidence="3 4" key="1">
    <citation type="journal article" date="2019" name="PLoS Biol.">
        <title>Sex chromosomes control vertical transmission of feminizing Wolbachia symbionts in an isopod.</title>
        <authorList>
            <person name="Becking T."/>
            <person name="Chebbi M.A."/>
            <person name="Giraud I."/>
            <person name="Moumen B."/>
            <person name="Laverre T."/>
            <person name="Caubet Y."/>
            <person name="Peccoud J."/>
            <person name="Gilbert C."/>
            <person name="Cordaux R."/>
        </authorList>
    </citation>
    <scope>NUCLEOTIDE SEQUENCE [LARGE SCALE GENOMIC DNA]</scope>
    <source>
        <strain evidence="3">ANa2</strain>
        <tissue evidence="3">Whole body excluding digestive tract and cuticle</tissue>
    </source>
</reference>
<dbReference type="OrthoDB" id="6367598at2759"/>
<sequence length="419" mass="45199">MNIPHECPDSLCFNQDECSCAPTATSSTKPQSTTTEPPSTTTKQPSTTTELPSTTTTTTTEQPSTTTKPPSTVTEPPTTTTKSIFTTTENPTPTIIDFSSTTTELTCSSDCPYVDDPTDECSKYYYCSAEGNLEQACPPSFCFDQSACQCLPSQTTSIPITCSAECPYADDPTDGCSKYYYCTAEGNFEQECPLSLCFDESACQCVAPETTIAPITCPAGCPYADDPTDDCSKYYLCTENGNIQQECPTSFCFDQSACQCMPSEGTTESYVTTAVSITCSDECPYADDPTDDCSKYYYCTEEGNIEQECPSSFCFDQSACLCLPVGTTSVPITCPAECPYADDPNDECTKVHVKCRPSGGTTETYQTTAVSITCSDECPYADDPTDDCSKYFLCDGNGGLIPYDCPGTLCFNQDVCQCR</sequence>
<keyword evidence="4" id="KW-1185">Reference proteome</keyword>
<feature type="region of interest" description="Disordered" evidence="1">
    <location>
        <begin position="21"/>
        <end position="93"/>
    </location>
</feature>